<dbReference type="PRINTS" id="PR00412">
    <property type="entry name" value="EPOXHYDRLASE"/>
</dbReference>
<dbReference type="GeneID" id="106073927"/>
<evidence type="ECO:0000259" key="3">
    <source>
        <dbReference type="Pfam" id="PF12697"/>
    </source>
</evidence>
<feature type="domain" description="AB hydrolase-1" evidence="3">
    <location>
        <begin position="81"/>
        <end position="337"/>
    </location>
</feature>
<dbReference type="OMA" id="YIYRWRE"/>
<dbReference type="OrthoDB" id="408373at2759"/>
<protein>
    <submittedName>
        <fullName evidence="5">Epoxide hydrolase 4-like</fullName>
    </submittedName>
</protein>
<dbReference type="InterPro" id="IPR000639">
    <property type="entry name" value="Epox_hydrolase-like"/>
</dbReference>
<dbReference type="Proteomes" id="UP001165740">
    <property type="component" value="Chromosome 1"/>
</dbReference>
<organism evidence="4 5">
    <name type="scientific">Biomphalaria glabrata</name>
    <name type="common">Bloodfluke planorb</name>
    <name type="synonym">Freshwater snail</name>
    <dbReference type="NCBI Taxonomy" id="6526"/>
    <lineage>
        <taxon>Eukaryota</taxon>
        <taxon>Metazoa</taxon>
        <taxon>Spiralia</taxon>
        <taxon>Lophotrochozoa</taxon>
        <taxon>Mollusca</taxon>
        <taxon>Gastropoda</taxon>
        <taxon>Heterobranchia</taxon>
        <taxon>Euthyneura</taxon>
        <taxon>Panpulmonata</taxon>
        <taxon>Hygrophila</taxon>
        <taxon>Lymnaeoidea</taxon>
        <taxon>Planorbidae</taxon>
        <taxon>Biomphalaria</taxon>
    </lineage>
</organism>
<sequence length="347" mass="40235">MSEFIKQIFLRVIGAVYSIWVLLKILKECFTVGFSEVFAKKPIARPACLDDTRLGNHGFLTLTDIKIHYVASGPEDKPLMLFIHGFPDFWFSWRYQITEFQKDYRVVAYDQRGYGESEKPKHVRDNRVNKLTSDCRQIVEALGYQSCVLVGHDWGALVAWECCRLFPKMVDRLIVISGPPPLIFKQIFENDREQQKLSWYCLFFLLPYLPELYLRMKNYEALESCFGIKKTGGLCFSGPLHKPMTTEELNAYKYVFSQSGALTSALNYYRAILSEVIPVPPDYKYTVPSLLLWGCSDKCLTNTAPDLVEKQIDNVTVKRFKDAGHFVQMDQPDEVNQTIRKWLRELK</sequence>
<name>A0A9W3AAY8_BIOGL</name>
<dbReference type="Pfam" id="PF12697">
    <property type="entry name" value="Abhydrolase_6"/>
    <property type="match status" value="1"/>
</dbReference>
<dbReference type="InterPro" id="IPR029058">
    <property type="entry name" value="AB_hydrolase_fold"/>
</dbReference>
<dbReference type="AlphaFoldDB" id="A0A9W3AAY8"/>
<evidence type="ECO:0000256" key="2">
    <source>
        <dbReference type="ARBA" id="ARBA00038334"/>
    </source>
</evidence>
<dbReference type="Gene3D" id="3.40.50.1820">
    <property type="entry name" value="alpha/beta hydrolase"/>
    <property type="match status" value="1"/>
</dbReference>
<gene>
    <name evidence="5" type="primary">LOC106073927</name>
</gene>
<dbReference type="InterPro" id="IPR000073">
    <property type="entry name" value="AB_hydrolase_1"/>
</dbReference>
<evidence type="ECO:0000313" key="5">
    <source>
        <dbReference type="RefSeq" id="XP_055884319.1"/>
    </source>
</evidence>
<dbReference type="GO" id="GO:0004301">
    <property type="term" value="F:epoxide hydrolase activity"/>
    <property type="evidence" value="ECO:0007669"/>
    <property type="project" value="UniProtKB-ARBA"/>
</dbReference>
<reference evidence="5" key="1">
    <citation type="submission" date="2025-08" db="UniProtKB">
        <authorList>
            <consortium name="RefSeq"/>
        </authorList>
    </citation>
    <scope>IDENTIFICATION</scope>
</reference>
<dbReference type="PRINTS" id="PR00111">
    <property type="entry name" value="ABHYDROLASE"/>
</dbReference>
<evidence type="ECO:0000256" key="1">
    <source>
        <dbReference type="ARBA" id="ARBA00022801"/>
    </source>
</evidence>
<accession>A0A9W3AAY8</accession>
<dbReference type="PANTHER" id="PTHR43329">
    <property type="entry name" value="EPOXIDE HYDROLASE"/>
    <property type="match status" value="1"/>
</dbReference>
<comment type="similarity">
    <text evidence="2">Belongs to the AB hydrolase superfamily. Epoxide hydrolase family.</text>
</comment>
<dbReference type="RefSeq" id="XP_055884319.1">
    <property type="nucleotide sequence ID" value="XM_056028344.1"/>
</dbReference>
<keyword evidence="4" id="KW-1185">Reference proteome</keyword>
<dbReference type="SUPFAM" id="SSF53474">
    <property type="entry name" value="alpha/beta-Hydrolases"/>
    <property type="match status" value="1"/>
</dbReference>
<evidence type="ECO:0000313" key="4">
    <source>
        <dbReference type="Proteomes" id="UP001165740"/>
    </source>
</evidence>
<proteinExistence type="inferred from homology"/>
<keyword evidence="1" id="KW-0378">Hydrolase</keyword>